<dbReference type="EMBL" id="JARK01001438">
    <property type="protein sequence ID" value="EYC02130.1"/>
    <property type="molecule type" value="Genomic_DNA"/>
</dbReference>
<name>A0A016THH6_9BILA</name>
<comment type="caution">
    <text evidence="2">The sequence shown here is derived from an EMBL/GenBank/DDBJ whole genome shotgun (WGS) entry which is preliminary data.</text>
</comment>
<dbReference type="Proteomes" id="UP000024635">
    <property type="component" value="Unassembled WGS sequence"/>
</dbReference>
<dbReference type="AlphaFoldDB" id="A0A016THH6"/>
<reference evidence="3" key="1">
    <citation type="journal article" date="2015" name="Nat. Genet.">
        <title>The genome and transcriptome of the zoonotic hookworm Ancylostoma ceylanicum identify infection-specific gene families.</title>
        <authorList>
            <person name="Schwarz E.M."/>
            <person name="Hu Y."/>
            <person name="Antoshechkin I."/>
            <person name="Miller M.M."/>
            <person name="Sternberg P.W."/>
            <person name="Aroian R.V."/>
        </authorList>
    </citation>
    <scope>NUCLEOTIDE SEQUENCE</scope>
    <source>
        <strain evidence="3">HY135</strain>
    </source>
</reference>
<keyword evidence="3" id="KW-1185">Reference proteome</keyword>
<sequence length="90" mass="9470">MRVCQWKRGAPWPNSGETPSYTGPAIEKGSAGVQNCGKRSDTGSSMEVELIGAYHRENSESESTGGEGDLCRLTVEKEPGYVFADGGGSA</sequence>
<organism evidence="2 3">
    <name type="scientific">Ancylostoma ceylanicum</name>
    <dbReference type="NCBI Taxonomy" id="53326"/>
    <lineage>
        <taxon>Eukaryota</taxon>
        <taxon>Metazoa</taxon>
        <taxon>Ecdysozoa</taxon>
        <taxon>Nematoda</taxon>
        <taxon>Chromadorea</taxon>
        <taxon>Rhabditida</taxon>
        <taxon>Rhabditina</taxon>
        <taxon>Rhabditomorpha</taxon>
        <taxon>Strongyloidea</taxon>
        <taxon>Ancylostomatidae</taxon>
        <taxon>Ancylostomatinae</taxon>
        <taxon>Ancylostoma</taxon>
    </lineage>
</organism>
<evidence type="ECO:0000256" key="1">
    <source>
        <dbReference type="SAM" id="MobiDB-lite"/>
    </source>
</evidence>
<evidence type="ECO:0000313" key="2">
    <source>
        <dbReference type="EMBL" id="EYC02130.1"/>
    </source>
</evidence>
<accession>A0A016THH6</accession>
<gene>
    <name evidence="2" type="primary">Acey_s0102.g3509</name>
    <name evidence="2" type="ORF">Y032_0102g3509</name>
</gene>
<proteinExistence type="predicted"/>
<feature type="region of interest" description="Disordered" evidence="1">
    <location>
        <begin position="1"/>
        <end position="42"/>
    </location>
</feature>
<protein>
    <submittedName>
        <fullName evidence="2">Uncharacterized protein</fullName>
    </submittedName>
</protein>
<evidence type="ECO:0000313" key="3">
    <source>
        <dbReference type="Proteomes" id="UP000024635"/>
    </source>
</evidence>